<evidence type="ECO:0000313" key="3">
    <source>
        <dbReference type="Proteomes" id="UP001597417"/>
    </source>
</evidence>
<gene>
    <name evidence="2" type="ORF">ACFSXZ_27720</name>
</gene>
<proteinExistence type="predicted"/>
<keyword evidence="1" id="KW-1133">Transmembrane helix</keyword>
<dbReference type="Proteomes" id="UP001597417">
    <property type="component" value="Unassembled WGS sequence"/>
</dbReference>
<keyword evidence="3" id="KW-1185">Reference proteome</keyword>
<name>A0ABW5FZS5_9PSEU</name>
<comment type="caution">
    <text evidence="2">The sequence shown here is derived from an EMBL/GenBank/DDBJ whole genome shotgun (WGS) entry which is preliminary data.</text>
</comment>
<feature type="transmembrane region" description="Helical" evidence="1">
    <location>
        <begin position="27"/>
        <end position="44"/>
    </location>
</feature>
<keyword evidence="1" id="KW-0812">Transmembrane</keyword>
<reference evidence="3" key="1">
    <citation type="journal article" date="2019" name="Int. J. Syst. Evol. Microbiol.">
        <title>The Global Catalogue of Microorganisms (GCM) 10K type strain sequencing project: providing services to taxonomists for standard genome sequencing and annotation.</title>
        <authorList>
            <consortium name="The Broad Institute Genomics Platform"/>
            <consortium name="The Broad Institute Genome Sequencing Center for Infectious Disease"/>
            <person name="Wu L."/>
            <person name="Ma J."/>
        </authorList>
    </citation>
    <scope>NUCLEOTIDE SEQUENCE [LARGE SCALE GENOMIC DNA]</scope>
    <source>
        <strain evidence="3">CGMCC 4.7645</strain>
    </source>
</reference>
<evidence type="ECO:0000256" key="1">
    <source>
        <dbReference type="SAM" id="Phobius"/>
    </source>
</evidence>
<accession>A0ABW5FZS5</accession>
<protein>
    <submittedName>
        <fullName evidence="2">Uncharacterized protein</fullName>
    </submittedName>
</protein>
<sequence>MMIFGTAWATIGITSLGSPPGSRSVVLGIFMLIIAALVALQGGLNEQLGRITQEAGVRHQL</sequence>
<organism evidence="2 3">
    <name type="scientific">Amycolatopsis pigmentata</name>
    <dbReference type="NCBI Taxonomy" id="450801"/>
    <lineage>
        <taxon>Bacteria</taxon>
        <taxon>Bacillati</taxon>
        <taxon>Actinomycetota</taxon>
        <taxon>Actinomycetes</taxon>
        <taxon>Pseudonocardiales</taxon>
        <taxon>Pseudonocardiaceae</taxon>
        <taxon>Amycolatopsis</taxon>
    </lineage>
</organism>
<dbReference type="RefSeq" id="WP_378268154.1">
    <property type="nucleotide sequence ID" value="NZ_JBHUKR010000017.1"/>
</dbReference>
<dbReference type="EMBL" id="JBHUKR010000017">
    <property type="protein sequence ID" value="MFD2420124.1"/>
    <property type="molecule type" value="Genomic_DNA"/>
</dbReference>
<keyword evidence="1" id="KW-0472">Membrane</keyword>
<evidence type="ECO:0000313" key="2">
    <source>
        <dbReference type="EMBL" id="MFD2420124.1"/>
    </source>
</evidence>